<evidence type="ECO:0000313" key="10">
    <source>
        <dbReference type="Proteomes" id="UP000077202"/>
    </source>
</evidence>
<keyword evidence="4" id="KW-0378">Hydrolase</keyword>
<organism evidence="9 10">
    <name type="scientific">Marchantia polymorpha subsp. ruderalis</name>
    <dbReference type="NCBI Taxonomy" id="1480154"/>
    <lineage>
        <taxon>Eukaryota</taxon>
        <taxon>Viridiplantae</taxon>
        <taxon>Streptophyta</taxon>
        <taxon>Embryophyta</taxon>
        <taxon>Marchantiophyta</taxon>
        <taxon>Marchantiopsida</taxon>
        <taxon>Marchantiidae</taxon>
        <taxon>Marchantiales</taxon>
        <taxon>Marchantiaceae</taxon>
        <taxon>Marchantia</taxon>
    </lineage>
</organism>
<dbReference type="Proteomes" id="UP000077202">
    <property type="component" value="Unassembled WGS sequence"/>
</dbReference>
<evidence type="ECO:0000313" key="9">
    <source>
        <dbReference type="EMBL" id="OAE23818.1"/>
    </source>
</evidence>
<dbReference type="SUPFAM" id="SSF144091">
    <property type="entry name" value="Rhomboid-like"/>
    <property type="match status" value="1"/>
</dbReference>
<dbReference type="InterPro" id="IPR022764">
    <property type="entry name" value="Peptidase_S54_rhomboid_dom"/>
</dbReference>
<evidence type="ECO:0000256" key="1">
    <source>
        <dbReference type="ARBA" id="ARBA00004141"/>
    </source>
</evidence>
<keyword evidence="3 7" id="KW-0812">Transmembrane</keyword>
<keyword evidence="10" id="KW-1185">Reference proteome</keyword>
<protein>
    <recommendedName>
        <fullName evidence="8">Peptidase S54 rhomboid domain-containing protein</fullName>
    </recommendedName>
</protein>
<feature type="domain" description="Peptidase S54 rhomboid" evidence="8">
    <location>
        <begin position="53"/>
        <end position="212"/>
    </location>
</feature>
<reference evidence="9" key="1">
    <citation type="submission" date="2016-03" db="EMBL/GenBank/DDBJ databases">
        <title>Mechanisms controlling the formation of the plant cell surface in tip-growing cells are functionally conserved among land plants.</title>
        <authorList>
            <person name="Honkanen S."/>
            <person name="Jones V.A."/>
            <person name="Morieri G."/>
            <person name="Champion C."/>
            <person name="Hetherington A.J."/>
            <person name="Kelly S."/>
            <person name="Saint-Marcoux D."/>
            <person name="Proust H."/>
            <person name="Prescott H."/>
            <person name="Dolan L."/>
        </authorList>
    </citation>
    <scope>NUCLEOTIDE SEQUENCE [LARGE SCALE GENOMIC DNA]</scope>
    <source>
        <tissue evidence="9">Whole gametophyte</tissue>
    </source>
</reference>
<dbReference type="InterPro" id="IPR035952">
    <property type="entry name" value="Rhomboid-like_sf"/>
</dbReference>
<name>A0A176VSL8_MARPO</name>
<dbReference type="EMBL" id="LVLJ01002763">
    <property type="protein sequence ID" value="OAE23818.1"/>
    <property type="molecule type" value="Genomic_DNA"/>
</dbReference>
<gene>
    <name evidence="9" type="ORF">AXG93_369s1120</name>
</gene>
<evidence type="ECO:0000256" key="7">
    <source>
        <dbReference type="SAM" id="Phobius"/>
    </source>
</evidence>
<evidence type="ECO:0000256" key="6">
    <source>
        <dbReference type="ARBA" id="ARBA00023136"/>
    </source>
</evidence>
<evidence type="ECO:0000256" key="3">
    <source>
        <dbReference type="ARBA" id="ARBA00022692"/>
    </source>
</evidence>
<feature type="transmembrane region" description="Helical" evidence="7">
    <location>
        <begin position="15"/>
        <end position="34"/>
    </location>
</feature>
<evidence type="ECO:0000259" key="8">
    <source>
        <dbReference type="Pfam" id="PF01694"/>
    </source>
</evidence>
<comment type="similarity">
    <text evidence="2">Belongs to the peptidase S54 family.</text>
</comment>
<comment type="subcellular location">
    <subcellularLocation>
        <location evidence="1">Membrane</location>
        <topology evidence="1">Multi-pass membrane protein</topology>
    </subcellularLocation>
</comment>
<dbReference type="Pfam" id="PF01694">
    <property type="entry name" value="Rhomboid"/>
    <property type="match status" value="1"/>
</dbReference>
<dbReference type="GO" id="GO:0016020">
    <property type="term" value="C:membrane"/>
    <property type="evidence" value="ECO:0007669"/>
    <property type="project" value="UniProtKB-SubCell"/>
</dbReference>
<dbReference type="GO" id="GO:0004252">
    <property type="term" value="F:serine-type endopeptidase activity"/>
    <property type="evidence" value="ECO:0007669"/>
    <property type="project" value="InterPro"/>
</dbReference>
<keyword evidence="6 7" id="KW-0472">Membrane</keyword>
<feature type="transmembrane region" description="Helical" evidence="7">
    <location>
        <begin position="166"/>
        <end position="188"/>
    </location>
</feature>
<comment type="caution">
    <text evidence="9">The sequence shown here is derived from an EMBL/GenBank/DDBJ whole genome shotgun (WGS) entry which is preliminary data.</text>
</comment>
<dbReference type="PANTHER" id="PTHR43731">
    <property type="entry name" value="RHOMBOID PROTEASE"/>
    <property type="match status" value="1"/>
</dbReference>
<dbReference type="InterPro" id="IPR050925">
    <property type="entry name" value="Rhomboid_protease_S54"/>
</dbReference>
<evidence type="ECO:0000256" key="5">
    <source>
        <dbReference type="ARBA" id="ARBA00022989"/>
    </source>
</evidence>
<feature type="transmembrane region" description="Helical" evidence="7">
    <location>
        <begin position="95"/>
        <end position="115"/>
    </location>
</feature>
<dbReference type="Gene3D" id="1.20.1540.10">
    <property type="entry name" value="Rhomboid-like"/>
    <property type="match status" value="1"/>
</dbReference>
<sequence>MCSSSRGGGYAGPELALGLLIGANVGIFFLWRILSPTFMQSNFVASAAALRSGRLHTLVTSAFSQYELHHLLSNMIGLYFFGNEIARIFGGQKLILLYLTGGVVGSLSHMAYWAYLKPWFENYQFVEDERTEGRLELSKPFSGSSGAVNAIMLLDILLFPKRIIYFNMILPIPAALFGLVIIGSDLWAATDGNKHGTSPAAHLGGAVTGFIAFLKWRL</sequence>
<evidence type="ECO:0000256" key="2">
    <source>
        <dbReference type="ARBA" id="ARBA00009045"/>
    </source>
</evidence>
<dbReference type="PANTHER" id="PTHR43731:SF14">
    <property type="entry name" value="PRESENILIN-ASSOCIATED RHOMBOID-LIKE PROTEIN, MITOCHONDRIAL"/>
    <property type="match status" value="1"/>
</dbReference>
<accession>A0A176VSL8</accession>
<dbReference type="AlphaFoldDB" id="A0A176VSL8"/>
<keyword evidence="5 7" id="KW-1133">Transmembrane helix</keyword>
<evidence type="ECO:0000256" key="4">
    <source>
        <dbReference type="ARBA" id="ARBA00022801"/>
    </source>
</evidence>
<proteinExistence type="inferred from homology"/>